<dbReference type="Proteomes" id="UP000241690">
    <property type="component" value="Unassembled WGS sequence"/>
</dbReference>
<reference evidence="1 2" key="1">
    <citation type="submission" date="2016-07" db="EMBL/GenBank/DDBJ databases">
        <title>Multiple horizontal gene transfer events from other fungi enriched the ability of initially mycotrophic Trichoderma (Ascomycota) to feed on dead plant biomass.</title>
        <authorList>
            <consortium name="DOE Joint Genome Institute"/>
            <person name="Aerts A."/>
            <person name="Atanasova L."/>
            <person name="Chenthamara K."/>
            <person name="Zhang J."/>
            <person name="Grujic M."/>
            <person name="Henrissat B."/>
            <person name="Kuo A."/>
            <person name="Salamov A."/>
            <person name="Lipzen A."/>
            <person name="Labutti K."/>
            <person name="Barry K."/>
            <person name="Miao Y."/>
            <person name="Rahimi M.J."/>
            <person name="Shen Q."/>
            <person name="Grigoriev I.V."/>
            <person name="Kubicek C.P."/>
            <person name="Druzhinina I.S."/>
        </authorList>
    </citation>
    <scope>NUCLEOTIDE SEQUENCE [LARGE SCALE GENOMIC DNA]</scope>
    <source>
        <strain evidence="1 2">CBS 226.95</strain>
    </source>
</reference>
<dbReference type="AlphaFoldDB" id="A0A2T4AML0"/>
<dbReference type="GeneID" id="36623137"/>
<sequence>MDQHVAATRLQDLPSTAYRPPHIAPFSRCLSQPHFVSGVSQPTVTSTRTPSYVLASPTNLVPALAPSFTSTQNPYLARYQVLPYLCHTTPPSISSNIHLLPPRPLPFSLPFLLSSLLSTFAIPLLSRCHLRRK</sequence>
<organism evidence="1 2">
    <name type="scientific">Trichoderma harzianum CBS 226.95</name>
    <dbReference type="NCBI Taxonomy" id="983964"/>
    <lineage>
        <taxon>Eukaryota</taxon>
        <taxon>Fungi</taxon>
        <taxon>Dikarya</taxon>
        <taxon>Ascomycota</taxon>
        <taxon>Pezizomycotina</taxon>
        <taxon>Sordariomycetes</taxon>
        <taxon>Hypocreomycetidae</taxon>
        <taxon>Hypocreales</taxon>
        <taxon>Hypocreaceae</taxon>
        <taxon>Trichoderma</taxon>
    </lineage>
</organism>
<dbReference type="RefSeq" id="XP_024777994.1">
    <property type="nucleotide sequence ID" value="XM_024914572.1"/>
</dbReference>
<name>A0A2T4AML0_TRIHA</name>
<protein>
    <submittedName>
        <fullName evidence="1">Uncharacterized protein</fullName>
    </submittedName>
</protein>
<evidence type="ECO:0000313" key="2">
    <source>
        <dbReference type="Proteomes" id="UP000241690"/>
    </source>
</evidence>
<dbReference type="EMBL" id="KZ679677">
    <property type="protein sequence ID" value="PTB58317.1"/>
    <property type="molecule type" value="Genomic_DNA"/>
</dbReference>
<keyword evidence="2" id="KW-1185">Reference proteome</keyword>
<accession>A0A2T4AML0</accession>
<evidence type="ECO:0000313" key="1">
    <source>
        <dbReference type="EMBL" id="PTB58317.1"/>
    </source>
</evidence>
<proteinExistence type="predicted"/>
<gene>
    <name evidence="1" type="ORF">M431DRAFT_362601</name>
</gene>